<evidence type="ECO:0000313" key="2">
    <source>
        <dbReference type="Proteomes" id="UP000325105"/>
    </source>
</evidence>
<organism evidence="1 2">
    <name type="scientific">Sphingobacterium allocomposti</name>
    <dbReference type="NCBI Taxonomy" id="415956"/>
    <lineage>
        <taxon>Bacteria</taxon>
        <taxon>Pseudomonadati</taxon>
        <taxon>Bacteroidota</taxon>
        <taxon>Sphingobacteriia</taxon>
        <taxon>Sphingobacteriales</taxon>
        <taxon>Sphingobacteriaceae</taxon>
        <taxon>Sphingobacterium</taxon>
    </lineage>
</organism>
<dbReference type="AlphaFoldDB" id="A0A5S5DQ34"/>
<gene>
    <name evidence="1" type="ORF">BC792_104182</name>
</gene>
<sequence>MNSYFAVQSSFHDLMAGLNVDEHLTDELWSEIAAAYSDSARHYHNLAHLEHMLKESSPFLQQLEAPDVFLLALFYHDIVYNPAAKDNEEASAVLAEKRLRLLGRDATVQQQTCRYIMATKTHGPTSDNDLQLFLDADLSILGQPRDVYTRYMHAVRQEYILYPDAIYRRGRINVLKALSTRPAIFQTSDFQRRYEQRARENIQAELDRLSCS</sequence>
<proteinExistence type="predicted"/>
<reference evidence="1 2" key="1">
    <citation type="submission" date="2019-07" db="EMBL/GenBank/DDBJ databases">
        <title>Genomic Encyclopedia of Archaeal and Bacterial Type Strains, Phase II (KMG-II): from individual species to whole genera.</title>
        <authorList>
            <person name="Goeker M."/>
        </authorList>
    </citation>
    <scope>NUCLEOTIDE SEQUENCE [LARGE SCALE GENOMIC DNA]</scope>
    <source>
        <strain evidence="1 2">DSM 18850</strain>
    </source>
</reference>
<accession>A0A5S5DQ34</accession>
<evidence type="ECO:0000313" key="1">
    <source>
        <dbReference type="EMBL" id="TYP96952.1"/>
    </source>
</evidence>
<keyword evidence="1" id="KW-0378">Hydrolase</keyword>
<dbReference type="RefSeq" id="WP_148907869.1">
    <property type="nucleotide sequence ID" value="NZ_VNHX01000004.1"/>
</dbReference>
<dbReference type="InterPro" id="IPR009218">
    <property type="entry name" value="HD_phosphohydro"/>
</dbReference>
<dbReference type="Gene3D" id="1.10.3210.10">
    <property type="entry name" value="Hypothetical protein af1432"/>
    <property type="match status" value="1"/>
</dbReference>
<comment type="caution">
    <text evidence="1">The sequence shown here is derived from an EMBL/GenBank/DDBJ whole genome shotgun (WGS) entry which is preliminary data.</text>
</comment>
<dbReference type="PANTHER" id="PTHR21174:SF0">
    <property type="entry name" value="HD PHOSPHOHYDROLASE FAMILY PROTEIN-RELATED"/>
    <property type="match status" value="1"/>
</dbReference>
<name>A0A5S5DQ34_9SPHI</name>
<dbReference type="OrthoDB" id="9808993at2"/>
<dbReference type="PIRSF" id="PIRSF035170">
    <property type="entry name" value="HD_phosphohydro"/>
    <property type="match status" value="1"/>
</dbReference>
<dbReference type="PANTHER" id="PTHR21174">
    <property type="match status" value="1"/>
</dbReference>
<dbReference type="Proteomes" id="UP000325105">
    <property type="component" value="Unassembled WGS sequence"/>
</dbReference>
<keyword evidence="2" id="KW-1185">Reference proteome</keyword>
<protein>
    <submittedName>
        <fullName evidence="1">Putative metal-dependent HD superfamily phosphohydrolase</fullName>
    </submittedName>
</protein>
<dbReference type="EMBL" id="VNHX01000004">
    <property type="protein sequence ID" value="TYP96952.1"/>
    <property type="molecule type" value="Genomic_DNA"/>
</dbReference>
<dbReference type="SUPFAM" id="SSF109604">
    <property type="entry name" value="HD-domain/PDEase-like"/>
    <property type="match status" value="1"/>
</dbReference>
<dbReference type="GO" id="GO:0016787">
    <property type="term" value="F:hydrolase activity"/>
    <property type="evidence" value="ECO:0007669"/>
    <property type="project" value="UniProtKB-KW"/>
</dbReference>